<dbReference type="EMBL" id="BMFY01000002">
    <property type="protein sequence ID" value="GGA05071.1"/>
    <property type="molecule type" value="Genomic_DNA"/>
</dbReference>
<dbReference type="GO" id="GO:0003824">
    <property type="term" value="F:catalytic activity"/>
    <property type="evidence" value="ECO:0007669"/>
    <property type="project" value="InterPro"/>
</dbReference>
<reference evidence="2" key="2">
    <citation type="submission" date="2020-09" db="EMBL/GenBank/DDBJ databases">
        <authorList>
            <person name="Sun Q."/>
            <person name="Zhou Y."/>
        </authorList>
    </citation>
    <scope>NUCLEOTIDE SEQUENCE</scope>
    <source>
        <strain evidence="2">CGMCC 1.12785</strain>
    </source>
</reference>
<organism evidence="2 3">
    <name type="scientific">Sediminivirga luteola</name>
    <dbReference type="NCBI Taxonomy" id="1774748"/>
    <lineage>
        <taxon>Bacteria</taxon>
        <taxon>Bacillati</taxon>
        <taxon>Actinomycetota</taxon>
        <taxon>Actinomycetes</taxon>
        <taxon>Micrococcales</taxon>
        <taxon>Brevibacteriaceae</taxon>
        <taxon>Sediminivirga</taxon>
    </lineage>
</organism>
<dbReference type="GO" id="GO:0030151">
    <property type="term" value="F:molybdenum ion binding"/>
    <property type="evidence" value="ECO:0007669"/>
    <property type="project" value="InterPro"/>
</dbReference>
<dbReference type="SUPFAM" id="SSF50800">
    <property type="entry name" value="PK beta-barrel domain-like"/>
    <property type="match status" value="1"/>
</dbReference>
<reference evidence="2" key="1">
    <citation type="journal article" date="2014" name="Int. J. Syst. Evol. Microbiol.">
        <title>Complete genome sequence of Corynebacterium casei LMG S-19264T (=DSM 44701T), isolated from a smear-ripened cheese.</title>
        <authorList>
            <consortium name="US DOE Joint Genome Institute (JGI-PGF)"/>
            <person name="Walter F."/>
            <person name="Albersmeier A."/>
            <person name="Kalinowski J."/>
            <person name="Ruckert C."/>
        </authorList>
    </citation>
    <scope>NUCLEOTIDE SEQUENCE</scope>
    <source>
        <strain evidence="2">CGMCC 1.12785</strain>
    </source>
</reference>
<dbReference type="GO" id="GO:0030170">
    <property type="term" value="F:pyridoxal phosphate binding"/>
    <property type="evidence" value="ECO:0007669"/>
    <property type="project" value="InterPro"/>
</dbReference>
<dbReference type="InterPro" id="IPR005302">
    <property type="entry name" value="MoCF_Sase_C"/>
</dbReference>
<dbReference type="InterPro" id="IPR005303">
    <property type="entry name" value="MOCOS_middle"/>
</dbReference>
<dbReference type="PROSITE" id="PS51340">
    <property type="entry name" value="MOSC"/>
    <property type="match status" value="1"/>
</dbReference>
<comment type="caution">
    <text evidence="2">The sequence shown here is derived from an EMBL/GenBank/DDBJ whole genome shotgun (WGS) entry which is preliminary data.</text>
</comment>
<accession>A0A8J2XD99</accession>
<protein>
    <submittedName>
        <fullName evidence="2">Molybdenum cofactor biosysynthesis protein</fullName>
    </submittedName>
</protein>
<dbReference type="Proteomes" id="UP000616114">
    <property type="component" value="Unassembled WGS sequence"/>
</dbReference>
<evidence type="ECO:0000313" key="3">
    <source>
        <dbReference type="Proteomes" id="UP000616114"/>
    </source>
</evidence>
<feature type="domain" description="MOSC" evidence="1">
    <location>
        <begin position="102"/>
        <end position="252"/>
    </location>
</feature>
<sequence>MVAALDVVAAGLSPMKGTRHLSRPQVILDQGGPAGDREFCLVDAEAGTVLRTVQHPALLAVVVRWSGGQLEATVPGQPPISASPEPAGGQIEAEYWGRTLTLELVGGPFAAAFSRYLNRPVQLARALRGGVVYGDQVTLVGTASLHAVVAASGRSEAGDWRRYRPTLVVRTEEPFEEECWAGRDLKLGNAVVHVGEPVPRCAVIDIDPETGGRGRSLLGTLSARPGRREPVFGVYASVRVPGTVRAAPGAHP</sequence>
<dbReference type="InterPro" id="IPR011037">
    <property type="entry name" value="Pyrv_Knase-like_insert_dom_sf"/>
</dbReference>
<evidence type="ECO:0000313" key="2">
    <source>
        <dbReference type="EMBL" id="GGA05071.1"/>
    </source>
</evidence>
<gene>
    <name evidence="2" type="ORF">GCM10011333_04690</name>
</gene>
<keyword evidence="3" id="KW-1185">Reference proteome</keyword>
<dbReference type="Pfam" id="PF03473">
    <property type="entry name" value="MOSC"/>
    <property type="match status" value="1"/>
</dbReference>
<name>A0A8J2XD99_9MICO</name>
<dbReference type="AlphaFoldDB" id="A0A8J2XD99"/>
<proteinExistence type="predicted"/>
<dbReference type="SUPFAM" id="SSF141673">
    <property type="entry name" value="MOSC N-terminal domain-like"/>
    <property type="match status" value="1"/>
</dbReference>
<dbReference type="RefSeq" id="WP_188549318.1">
    <property type="nucleotide sequence ID" value="NZ_BMFY01000002.1"/>
</dbReference>
<dbReference type="Pfam" id="PF03476">
    <property type="entry name" value="MOSC_N"/>
    <property type="match status" value="1"/>
</dbReference>
<evidence type="ECO:0000259" key="1">
    <source>
        <dbReference type="PROSITE" id="PS51340"/>
    </source>
</evidence>